<gene>
    <name evidence="1" type="ORF">CSSPJE1EN1_LOCUS12945</name>
</gene>
<protein>
    <submittedName>
        <fullName evidence="1">Uncharacterized protein</fullName>
    </submittedName>
</protein>
<sequence>MRSSIDLSMVVSSCEHQQRLEMLKKRDAVNVVLEMAAMVVVAVVSTSNNGEVEARWRCWSTMEVPEL</sequence>
<proteinExistence type="predicted"/>
<evidence type="ECO:0000313" key="1">
    <source>
        <dbReference type="EMBL" id="CAK9267467.1"/>
    </source>
</evidence>
<accession>A0ABP0WM28</accession>
<reference evidence="1" key="1">
    <citation type="submission" date="2024-02" db="EMBL/GenBank/DDBJ databases">
        <authorList>
            <consortium name="ELIXIR-Norway"/>
            <consortium name="Elixir Norway"/>
        </authorList>
    </citation>
    <scope>NUCLEOTIDE SEQUENCE</scope>
</reference>
<organism evidence="1 2">
    <name type="scientific">Sphagnum jensenii</name>
    <dbReference type="NCBI Taxonomy" id="128206"/>
    <lineage>
        <taxon>Eukaryota</taxon>
        <taxon>Viridiplantae</taxon>
        <taxon>Streptophyta</taxon>
        <taxon>Embryophyta</taxon>
        <taxon>Bryophyta</taxon>
        <taxon>Sphagnophytina</taxon>
        <taxon>Sphagnopsida</taxon>
        <taxon>Sphagnales</taxon>
        <taxon>Sphagnaceae</taxon>
        <taxon>Sphagnum</taxon>
    </lineage>
</organism>
<evidence type="ECO:0000313" key="2">
    <source>
        <dbReference type="Proteomes" id="UP001497444"/>
    </source>
</evidence>
<dbReference type="EMBL" id="OZ020114">
    <property type="protein sequence ID" value="CAK9267467.1"/>
    <property type="molecule type" value="Genomic_DNA"/>
</dbReference>
<name>A0ABP0WM28_9BRYO</name>
<dbReference type="Proteomes" id="UP001497444">
    <property type="component" value="Chromosome 19"/>
</dbReference>
<keyword evidence="2" id="KW-1185">Reference proteome</keyword>